<gene>
    <name evidence="4" type="ORF">E2562_001947</name>
</gene>
<dbReference type="PROSITE" id="PS51375">
    <property type="entry name" value="PPR"/>
    <property type="match status" value="1"/>
</dbReference>
<keyword evidence="2" id="KW-0809">Transit peptide</keyword>
<feature type="repeat" description="PPR" evidence="3">
    <location>
        <begin position="5"/>
        <end position="39"/>
    </location>
</feature>
<dbReference type="PANTHER" id="PTHR47926">
    <property type="entry name" value="PENTATRICOPEPTIDE REPEAT-CONTAINING PROTEIN"/>
    <property type="match status" value="1"/>
</dbReference>
<dbReference type="InterPro" id="IPR046960">
    <property type="entry name" value="PPR_At4g14850-like_plant"/>
</dbReference>
<reference evidence="4 5" key="1">
    <citation type="submission" date="2019-11" db="EMBL/GenBank/DDBJ databases">
        <title>Whole genome sequence of Oryza granulata.</title>
        <authorList>
            <person name="Li W."/>
        </authorList>
    </citation>
    <scope>NUCLEOTIDE SEQUENCE [LARGE SCALE GENOMIC DNA]</scope>
    <source>
        <strain evidence="5">cv. Menghai</strain>
        <tissue evidence="4">Leaf</tissue>
    </source>
</reference>
<dbReference type="Proteomes" id="UP000479710">
    <property type="component" value="Unassembled WGS sequence"/>
</dbReference>
<dbReference type="EMBL" id="SPHZ02000010">
    <property type="protein sequence ID" value="KAF0894654.1"/>
    <property type="molecule type" value="Genomic_DNA"/>
</dbReference>
<organism evidence="4 5">
    <name type="scientific">Oryza meyeriana var. granulata</name>
    <dbReference type="NCBI Taxonomy" id="110450"/>
    <lineage>
        <taxon>Eukaryota</taxon>
        <taxon>Viridiplantae</taxon>
        <taxon>Streptophyta</taxon>
        <taxon>Embryophyta</taxon>
        <taxon>Tracheophyta</taxon>
        <taxon>Spermatophyta</taxon>
        <taxon>Magnoliopsida</taxon>
        <taxon>Liliopsida</taxon>
        <taxon>Poales</taxon>
        <taxon>Poaceae</taxon>
        <taxon>BOP clade</taxon>
        <taxon>Oryzoideae</taxon>
        <taxon>Oryzeae</taxon>
        <taxon>Oryzinae</taxon>
        <taxon>Oryza</taxon>
        <taxon>Oryza meyeriana</taxon>
    </lineage>
</organism>
<dbReference type="AlphaFoldDB" id="A0A6G1C4A6"/>
<protein>
    <recommendedName>
        <fullName evidence="6">Pentacotripeptide-repeat region of PRORP domain-containing protein</fullName>
    </recommendedName>
</protein>
<evidence type="ECO:0000313" key="5">
    <source>
        <dbReference type="Proteomes" id="UP000479710"/>
    </source>
</evidence>
<evidence type="ECO:0000256" key="1">
    <source>
        <dbReference type="ARBA" id="ARBA00022737"/>
    </source>
</evidence>
<name>A0A6G1C4A6_9ORYZ</name>
<dbReference type="GO" id="GO:0009451">
    <property type="term" value="P:RNA modification"/>
    <property type="evidence" value="ECO:0007669"/>
    <property type="project" value="InterPro"/>
</dbReference>
<keyword evidence="5" id="KW-1185">Reference proteome</keyword>
<evidence type="ECO:0000256" key="2">
    <source>
        <dbReference type="ARBA" id="ARBA00022946"/>
    </source>
</evidence>
<accession>A0A6G1C4A6</accession>
<sequence>MACRDVISWTTMITAYVQHGHGDQALRMLSEMVSEGFYPNEFTVCSVLKACQQDVIMQSALHK</sequence>
<evidence type="ECO:0008006" key="6">
    <source>
        <dbReference type="Google" id="ProtNLM"/>
    </source>
</evidence>
<dbReference type="InterPro" id="IPR011990">
    <property type="entry name" value="TPR-like_helical_dom_sf"/>
</dbReference>
<dbReference type="NCBIfam" id="TIGR00756">
    <property type="entry name" value="PPR"/>
    <property type="match status" value="1"/>
</dbReference>
<evidence type="ECO:0000256" key="3">
    <source>
        <dbReference type="PROSITE-ProRule" id="PRU00708"/>
    </source>
</evidence>
<dbReference type="GO" id="GO:0003723">
    <property type="term" value="F:RNA binding"/>
    <property type="evidence" value="ECO:0007669"/>
    <property type="project" value="InterPro"/>
</dbReference>
<proteinExistence type="predicted"/>
<dbReference type="Pfam" id="PF13041">
    <property type="entry name" value="PPR_2"/>
    <property type="match status" value="1"/>
</dbReference>
<dbReference type="OrthoDB" id="185373at2759"/>
<dbReference type="InterPro" id="IPR002885">
    <property type="entry name" value="PPR_rpt"/>
</dbReference>
<evidence type="ECO:0000313" key="4">
    <source>
        <dbReference type="EMBL" id="KAF0894654.1"/>
    </source>
</evidence>
<dbReference type="Gene3D" id="1.25.40.10">
    <property type="entry name" value="Tetratricopeptide repeat domain"/>
    <property type="match status" value="1"/>
</dbReference>
<comment type="caution">
    <text evidence="4">The sequence shown here is derived from an EMBL/GenBank/DDBJ whole genome shotgun (WGS) entry which is preliminary data.</text>
</comment>
<keyword evidence="1" id="KW-0677">Repeat</keyword>